<accession>A0A7U2NQ18</accession>
<dbReference type="EMBL" id="CP069042">
    <property type="protein sequence ID" value="QRD06257.1"/>
    <property type="molecule type" value="Genomic_DNA"/>
</dbReference>
<protein>
    <submittedName>
        <fullName evidence="1">Uncharacterized protein</fullName>
    </submittedName>
</protein>
<dbReference type="AlphaFoldDB" id="A0A7U2NQ18"/>
<evidence type="ECO:0000313" key="1">
    <source>
        <dbReference type="EMBL" id="QRD06257.1"/>
    </source>
</evidence>
<evidence type="ECO:0000313" key="2">
    <source>
        <dbReference type="Proteomes" id="UP000663193"/>
    </source>
</evidence>
<sequence length="120" mass="13768">GRTRHAFDPGGYGVLCLSAMYSFKQSKHQRMARPTNSVHTRLRIRILSRSCLTTNITRGAFPFCSVCHQVRFWHRAFFTTNVPGFPCFYFAPRTPDFFLDSLRRSSATVAKVQFMTGIQP</sequence>
<keyword evidence="2" id="KW-1185">Reference proteome</keyword>
<organism evidence="1 2">
    <name type="scientific">Phaeosphaeria nodorum (strain SN15 / ATCC MYA-4574 / FGSC 10173)</name>
    <name type="common">Glume blotch fungus</name>
    <name type="synonym">Parastagonospora nodorum</name>
    <dbReference type="NCBI Taxonomy" id="321614"/>
    <lineage>
        <taxon>Eukaryota</taxon>
        <taxon>Fungi</taxon>
        <taxon>Dikarya</taxon>
        <taxon>Ascomycota</taxon>
        <taxon>Pezizomycotina</taxon>
        <taxon>Dothideomycetes</taxon>
        <taxon>Pleosporomycetidae</taxon>
        <taxon>Pleosporales</taxon>
        <taxon>Pleosporineae</taxon>
        <taxon>Phaeosphaeriaceae</taxon>
        <taxon>Parastagonospora</taxon>
    </lineage>
</organism>
<dbReference type="Proteomes" id="UP000663193">
    <property type="component" value="Chromosome 20"/>
</dbReference>
<name>A0A7U2NQ18_PHANO</name>
<proteinExistence type="predicted"/>
<feature type="non-terminal residue" evidence="1">
    <location>
        <position position="1"/>
    </location>
</feature>
<gene>
    <name evidence="1" type="ORF">JI435_423170</name>
</gene>
<reference evidence="2" key="1">
    <citation type="journal article" date="2021" name="BMC Genomics">
        <title>Chromosome-level genome assembly and manually-curated proteome of model necrotroph Parastagonospora nodorum Sn15 reveals a genome-wide trove of candidate effector homologs, and redundancy of virulence-related functions within an accessory chromosome.</title>
        <authorList>
            <person name="Bertazzoni S."/>
            <person name="Jones D.A.B."/>
            <person name="Phan H.T."/>
            <person name="Tan K.-C."/>
            <person name="Hane J.K."/>
        </authorList>
    </citation>
    <scope>NUCLEOTIDE SEQUENCE [LARGE SCALE GENOMIC DNA]</scope>
    <source>
        <strain evidence="2">SN15 / ATCC MYA-4574 / FGSC 10173)</strain>
    </source>
</reference>
<dbReference type="VEuPathDB" id="FungiDB:JI435_423170"/>